<reference evidence="4" key="1">
    <citation type="journal article" date="2019" name="Int. J. Syst. Evol. Microbiol.">
        <title>The Global Catalogue of Microorganisms (GCM) 10K type strain sequencing project: providing services to taxonomists for standard genome sequencing and annotation.</title>
        <authorList>
            <consortium name="The Broad Institute Genomics Platform"/>
            <consortium name="The Broad Institute Genome Sequencing Center for Infectious Disease"/>
            <person name="Wu L."/>
            <person name="Ma J."/>
        </authorList>
    </citation>
    <scope>NUCLEOTIDE SEQUENCE [LARGE SCALE GENOMIC DNA]</scope>
    <source>
        <strain evidence="4">JCM 4565</strain>
    </source>
</reference>
<keyword evidence="2" id="KW-1133">Transmembrane helix</keyword>
<dbReference type="EMBL" id="BAAABW010000001">
    <property type="protein sequence ID" value="GAA0328998.1"/>
    <property type="molecule type" value="Genomic_DNA"/>
</dbReference>
<dbReference type="SUPFAM" id="SSF81995">
    <property type="entry name" value="beta-sandwich domain of Sec23/24"/>
    <property type="match status" value="1"/>
</dbReference>
<protein>
    <submittedName>
        <fullName evidence="3">Uncharacterized protein</fullName>
    </submittedName>
</protein>
<evidence type="ECO:0000313" key="4">
    <source>
        <dbReference type="Proteomes" id="UP001500063"/>
    </source>
</evidence>
<sequence>MSHAQPGPYGGPQPPQPPNPYGHQQGYGYPQQAPHGRPGPYTQPQPSPYGQQPYPGMPGPYPPPIPPQRGGGKGKAIGITVAALVVVGAIVGGITVLMKSSGSSSVADDGKRYKLTAPDKVLTEYDKDPEFHDQDVFNTPGARRDLRIMGVKNPESNASAYRTENIPERKMMRIIGIWGDIKKPENFVDAMFKSLARSATATKVEGTPQTVTPPGFDGAMKCQYTHPNDGSGTTVLPLCIWADHSTAGVVYVGDMKRSGSGIKIPFDEAAGIAAKLRAEIRVEIKK</sequence>
<proteinExistence type="predicted"/>
<evidence type="ECO:0000256" key="2">
    <source>
        <dbReference type="SAM" id="Phobius"/>
    </source>
</evidence>
<feature type="region of interest" description="Disordered" evidence="1">
    <location>
        <begin position="1"/>
        <end position="73"/>
    </location>
</feature>
<dbReference type="RefSeq" id="WP_344114940.1">
    <property type="nucleotide sequence ID" value="NZ_BAAABW010000001.1"/>
</dbReference>
<evidence type="ECO:0000313" key="3">
    <source>
        <dbReference type="EMBL" id="GAA0328998.1"/>
    </source>
</evidence>
<feature type="compositionally biased region" description="Low complexity" evidence="1">
    <location>
        <begin position="21"/>
        <end position="40"/>
    </location>
</feature>
<feature type="compositionally biased region" description="Pro residues" evidence="1">
    <location>
        <begin position="55"/>
        <end position="67"/>
    </location>
</feature>
<name>A0ABP3G1D1_9ACTN</name>
<keyword evidence="2" id="KW-0472">Membrane</keyword>
<keyword evidence="4" id="KW-1185">Reference proteome</keyword>
<evidence type="ECO:0000256" key="1">
    <source>
        <dbReference type="SAM" id="MobiDB-lite"/>
    </source>
</evidence>
<comment type="caution">
    <text evidence="3">The sequence shown here is derived from an EMBL/GenBank/DDBJ whole genome shotgun (WGS) entry which is preliminary data.</text>
</comment>
<dbReference type="Proteomes" id="UP001500063">
    <property type="component" value="Unassembled WGS sequence"/>
</dbReference>
<organism evidence="3 4">
    <name type="scientific">Streptomyces blastmyceticus</name>
    <dbReference type="NCBI Taxonomy" id="68180"/>
    <lineage>
        <taxon>Bacteria</taxon>
        <taxon>Bacillati</taxon>
        <taxon>Actinomycetota</taxon>
        <taxon>Actinomycetes</taxon>
        <taxon>Kitasatosporales</taxon>
        <taxon>Streptomycetaceae</taxon>
        <taxon>Streptomyces</taxon>
    </lineage>
</organism>
<accession>A0ABP3G1D1</accession>
<feature type="transmembrane region" description="Helical" evidence="2">
    <location>
        <begin position="76"/>
        <end position="98"/>
    </location>
</feature>
<keyword evidence="2" id="KW-0812">Transmembrane</keyword>
<gene>
    <name evidence="3" type="ORF">GCM10010319_01320</name>
</gene>
<feature type="compositionally biased region" description="Pro residues" evidence="1">
    <location>
        <begin position="9"/>
        <end position="20"/>
    </location>
</feature>